<dbReference type="GO" id="GO:0014850">
    <property type="term" value="P:response to muscle activity"/>
    <property type="evidence" value="ECO:0007669"/>
    <property type="project" value="TreeGrafter"/>
</dbReference>
<evidence type="ECO:0000313" key="3">
    <source>
        <dbReference type="RefSeq" id="XP_004639725.1"/>
    </source>
</evidence>
<feature type="region of interest" description="Disordered" evidence="1">
    <location>
        <begin position="97"/>
        <end position="265"/>
    </location>
</feature>
<organism evidence="2 5">
    <name type="scientific">Octodon degus</name>
    <name type="common">Degu</name>
    <name type="synonym">Sciurus degus</name>
    <dbReference type="NCBI Taxonomy" id="10160"/>
    <lineage>
        <taxon>Eukaryota</taxon>
        <taxon>Metazoa</taxon>
        <taxon>Chordata</taxon>
        <taxon>Craniata</taxon>
        <taxon>Vertebrata</taxon>
        <taxon>Euteleostomi</taxon>
        <taxon>Mammalia</taxon>
        <taxon>Eutheria</taxon>
        <taxon>Euarchontoglires</taxon>
        <taxon>Glires</taxon>
        <taxon>Rodentia</taxon>
        <taxon>Hystricomorpha</taxon>
        <taxon>Octodontidae</taxon>
        <taxon>Octodon</taxon>
    </lineage>
</organism>
<protein>
    <submittedName>
        <fullName evidence="3 4">PGC-1 and ERR-induced regulator in muscle protein 1</fullName>
    </submittedName>
</protein>
<feature type="region of interest" description="Disordered" evidence="1">
    <location>
        <begin position="409"/>
        <end position="475"/>
    </location>
</feature>
<feature type="region of interest" description="Disordered" evidence="1">
    <location>
        <begin position="534"/>
        <end position="554"/>
    </location>
</feature>
<feature type="compositionally biased region" description="Basic and acidic residues" evidence="1">
    <location>
        <begin position="212"/>
        <end position="226"/>
    </location>
</feature>
<dbReference type="OrthoDB" id="8943218at2759"/>
<dbReference type="RefSeq" id="XP_004639725.1">
    <property type="nucleotide sequence ID" value="XM_004639668.2"/>
</dbReference>
<dbReference type="InterPro" id="IPR043442">
    <property type="entry name" value="Perm1"/>
</dbReference>
<evidence type="ECO:0000313" key="2">
    <source>
        <dbReference type="Proteomes" id="UP000515203"/>
    </source>
</evidence>
<feature type="region of interest" description="Disordered" evidence="1">
    <location>
        <begin position="727"/>
        <end position="746"/>
    </location>
</feature>
<dbReference type="AlphaFoldDB" id="A0A6P6D527"/>
<sequence length="746" mass="78215">MDNFQYSVQLSDQDWAEFSATADECGLLQAGLASGDELFSSDIDQGDSSGSSPPGRPPLLTVQLAPGGNSWQACEENSVATWQRVSRSQCEPVLALGASKQAAGTSTPSEALPSLNSSPAPLDQRCSFPESVDSSDTMQRLLQGPSPSPPGEHPQSSECPGHSVISQKPPDNPGTPLRSPGRKKRRSMGTKGGGHLEASGPALVPPGSPKLLEARPEEGHGLDGSRGEGLGAGTAKTMVGAQQNKSQPDSAQAFSTPLPVTEPGADQFRMTPRAELHRASAHVQGAHSDASMAKPDEALSTPISKPQPDMSVSIPVYKPQPCVALSTPTSTSTLHVDLPTTGSVVKPKMDSPLPVSMDVTSKALPHSASKTESDGVTSTPVPGAEAAVPSWAPVLQTGAGMIQTQMAVPPTRPQEKPGGAPGLASGVPSPGPIPTPKKKKVRFSMAVPRSKQPGLREATGPPSLASDTGTAVGGREGSAAWDAVVVGPRHPQPRILKHLPPPAPSASAGSRSGSCFEVTLPEAYEFFFCDTIEEEEEEEGEQRGKEEGAEQEAIASQATGNVQWPDICEFFFRDCHTQRLGHQGNCSLASPPGADPVPAVPPGDPVPFSIPEAYEHFLGEDRFGGLLPPTALLQLQNSKPPRNMGTRTPPEPGPAVAEELSLAVRQAGELRHPLTSFTFSQNDMCLVFVALATWAVRTSDLQTPDAWKTVLLANIGTISAIRYFRRQARRGRSPSSSPSRSPSSSS</sequence>
<feature type="compositionally biased region" description="Polar residues" evidence="1">
    <location>
        <begin position="102"/>
        <end position="119"/>
    </location>
</feature>
<dbReference type="RefSeq" id="XP_023555219.1">
    <property type="nucleotide sequence ID" value="XM_023699451.1"/>
</dbReference>
<evidence type="ECO:0000256" key="1">
    <source>
        <dbReference type="SAM" id="MobiDB-lite"/>
    </source>
</evidence>
<dbReference type="RefSeq" id="XP_023555220.1">
    <property type="nucleotide sequence ID" value="XM_023699452.1"/>
</dbReference>
<gene>
    <name evidence="3 4 5 6" type="primary">Perm1</name>
</gene>
<dbReference type="PANTHER" id="PTHR47282:SF1">
    <property type="entry name" value="PGC-1 AND ERR-INDUCED REGULATOR IN MUSCLE PROTEIN 1"/>
    <property type="match status" value="1"/>
</dbReference>
<evidence type="ECO:0000313" key="4">
    <source>
        <dbReference type="RefSeq" id="XP_023555217.1"/>
    </source>
</evidence>
<feature type="region of interest" description="Disordered" evidence="1">
    <location>
        <begin position="362"/>
        <end position="383"/>
    </location>
</feature>
<dbReference type="GO" id="GO:0006355">
    <property type="term" value="P:regulation of DNA-templated transcription"/>
    <property type="evidence" value="ECO:0007669"/>
    <property type="project" value="InterPro"/>
</dbReference>
<proteinExistence type="predicted"/>
<feature type="compositionally biased region" description="Polar residues" evidence="1">
    <location>
        <begin position="240"/>
        <end position="255"/>
    </location>
</feature>
<feature type="compositionally biased region" description="Polar residues" evidence="1">
    <location>
        <begin position="368"/>
        <end position="380"/>
    </location>
</feature>
<dbReference type="GeneID" id="101581574"/>
<dbReference type="CTD" id="84808"/>
<evidence type="ECO:0000313" key="5">
    <source>
        <dbReference type="RefSeq" id="XP_023555219.1"/>
    </source>
</evidence>
<feature type="compositionally biased region" description="Low complexity" evidence="1">
    <location>
        <begin position="40"/>
        <end position="53"/>
    </location>
</feature>
<evidence type="ECO:0000313" key="6">
    <source>
        <dbReference type="RefSeq" id="XP_023555220.1"/>
    </source>
</evidence>
<dbReference type="GO" id="GO:0005634">
    <property type="term" value="C:nucleus"/>
    <property type="evidence" value="ECO:0007669"/>
    <property type="project" value="TreeGrafter"/>
</dbReference>
<dbReference type="PANTHER" id="PTHR47282">
    <property type="entry name" value="PGC-1 AND ERR-INDUCED REGULATOR IN MUSCLE PROTEIN 1"/>
    <property type="match status" value="1"/>
</dbReference>
<feature type="region of interest" description="Disordered" evidence="1">
    <location>
        <begin position="285"/>
        <end position="307"/>
    </location>
</feature>
<reference evidence="3 4" key="1">
    <citation type="submission" date="2025-04" db="UniProtKB">
        <authorList>
            <consortium name="RefSeq"/>
        </authorList>
    </citation>
    <scope>IDENTIFICATION</scope>
</reference>
<feature type="compositionally biased region" description="Low complexity" evidence="1">
    <location>
        <begin position="733"/>
        <end position="746"/>
    </location>
</feature>
<dbReference type="GO" id="GO:0005737">
    <property type="term" value="C:cytoplasm"/>
    <property type="evidence" value="ECO:0007669"/>
    <property type="project" value="TreeGrafter"/>
</dbReference>
<accession>A0A6P6D527</accession>
<keyword evidence="2" id="KW-1185">Reference proteome</keyword>
<name>A0A6P6D527_OCTDE</name>
<feature type="region of interest" description="Disordered" evidence="1">
    <location>
        <begin position="636"/>
        <end position="655"/>
    </location>
</feature>
<dbReference type="RefSeq" id="XP_023555217.1">
    <property type="nucleotide sequence ID" value="XM_023699449.1"/>
</dbReference>
<feature type="region of interest" description="Disordered" evidence="1">
    <location>
        <begin position="38"/>
        <end position="64"/>
    </location>
</feature>
<dbReference type="Proteomes" id="UP000515203">
    <property type="component" value="Unplaced"/>
</dbReference>